<dbReference type="STRING" id="702745.SAMN05421818_11317"/>
<evidence type="ECO:0000313" key="10">
    <source>
        <dbReference type="EMBL" id="SDH74582.1"/>
    </source>
</evidence>
<protein>
    <submittedName>
        <fullName evidence="10">Putative ABC transport system permease protein</fullName>
    </submittedName>
</protein>
<keyword evidence="4 7" id="KW-1133">Transmembrane helix</keyword>
<evidence type="ECO:0000256" key="1">
    <source>
        <dbReference type="ARBA" id="ARBA00004651"/>
    </source>
</evidence>
<evidence type="ECO:0000256" key="5">
    <source>
        <dbReference type="ARBA" id="ARBA00023136"/>
    </source>
</evidence>
<dbReference type="EMBL" id="FNDQ01000013">
    <property type="protein sequence ID" value="SDH74582.1"/>
    <property type="molecule type" value="Genomic_DNA"/>
</dbReference>
<keyword evidence="5 7" id="KW-0472">Membrane</keyword>
<reference evidence="11" key="1">
    <citation type="submission" date="2016-10" db="EMBL/GenBank/DDBJ databases">
        <authorList>
            <person name="Varghese N."/>
            <person name="Submissions S."/>
        </authorList>
    </citation>
    <scope>NUCLEOTIDE SEQUENCE [LARGE SCALE GENOMIC DNA]</scope>
    <source>
        <strain evidence="11">DSM 23313</strain>
    </source>
</reference>
<feature type="transmembrane region" description="Helical" evidence="7">
    <location>
        <begin position="27"/>
        <end position="47"/>
    </location>
</feature>
<evidence type="ECO:0000256" key="2">
    <source>
        <dbReference type="ARBA" id="ARBA00022475"/>
    </source>
</evidence>
<dbReference type="InterPro" id="IPR003838">
    <property type="entry name" value="ABC3_permease_C"/>
</dbReference>
<dbReference type="Pfam" id="PF12704">
    <property type="entry name" value="MacB_PCD"/>
    <property type="match status" value="1"/>
</dbReference>
<feature type="domain" description="ABC3 transporter permease C-terminal" evidence="8">
    <location>
        <begin position="294"/>
        <end position="407"/>
    </location>
</feature>
<dbReference type="Proteomes" id="UP000243588">
    <property type="component" value="Unassembled WGS sequence"/>
</dbReference>
<evidence type="ECO:0000256" key="7">
    <source>
        <dbReference type="SAM" id="Phobius"/>
    </source>
</evidence>
<evidence type="ECO:0000256" key="3">
    <source>
        <dbReference type="ARBA" id="ARBA00022692"/>
    </source>
</evidence>
<name>A0A1G8EXF1_9FLAO</name>
<dbReference type="RefSeq" id="WP_090408893.1">
    <property type="nucleotide sequence ID" value="NZ_FNDQ01000013.1"/>
</dbReference>
<keyword evidence="3 7" id="KW-0812">Transmembrane</keyword>
<feature type="domain" description="MacB-like periplasmic core" evidence="9">
    <location>
        <begin position="26"/>
        <end position="253"/>
    </location>
</feature>
<evidence type="ECO:0000256" key="6">
    <source>
        <dbReference type="ARBA" id="ARBA00038076"/>
    </source>
</evidence>
<accession>A0A1G8EXF1</accession>
<organism evidence="10 11">
    <name type="scientific">Myroides phaeus</name>
    <dbReference type="NCBI Taxonomy" id="702745"/>
    <lineage>
        <taxon>Bacteria</taxon>
        <taxon>Pseudomonadati</taxon>
        <taxon>Bacteroidota</taxon>
        <taxon>Flavobacteriia</taxon>
        <taxon>Flavobacteriales</taxon>
        <taxon>Flavobacteriaceae</taxon>
        <taxon>Myroides</taxon>
    </lineage>
</organism>
<feature type="transmembrane region" description="Helical" evidence="7">
    <location>
        <begin position="377"/>
        <end position="397"/>
    </location>
</feature>
<evidence type="ECO:0000313" key="11">
    <source>
        <dbReference type="Proteomes" id="UP000243588"/>
    </source>
</evidence>
<comment type="similarity">
    <text evidence="6">Belongs to the ABC-4 integral membrane protein family.</text>
</comment>
<evidence type="ECO:0000256" key="4">
    <source>
        <dbReference type="ARBA" id="ARBA00022989"/>
    </source>
</evidence>
<gene>
    <name evidence="10" type="ORF">SAMN05421818_11317</name>
</gene>
<keyword evidence="2" id="KW-1003">Cell membrane</keyword>
<dbReference type="InterPro" id="IPR050250">
    <property type="entry name" value="Macrolide_Exporter_MacB"/>
</dbReference>
<feature type="transmembrane region" description="Helical" evidence="7">
    <location>
        <begin position="335"/>
        <end position="365"/>
    </location>
</feature>
<sequence length="415" mass="45952">MVLYLRLILGSFSFAWAALITNKLRTLLSLLGVTVGIFSIIAVLAAVDSMDKNIKSELSGLDRSMMYVFNHSFGPTDVPKWKIDRFPKVTYEEYDYLKRNLKEVEFISYSIFTRGENIKFGANVVESVSVKPCTSEMEFLDNVKIGNGRFFNEAESTKGAAVVVLGYEIANTLFKNYDPIGKSVRLYGRNFRVVGVVNKQGKALGGSHDETVFFPVNFLRQLYGDTNIKGTPAIVLKPFKGSDIKQFEQEITSKLRMFRGIKVSEENNFFINVFGGMLDMIDEIVGKMNVVGWVISGFSLLVGGFGIANIMFVSVKERTHLIGVQKAIGAKSRFIMFQFLFEAVILALIGGVVGLFLVWGVALLINSFADFKFVLSFYNIVIGLFLSGIIGLISGLLPARSAAKLDPVEAIRMGG</sequence>
<dbReference type="GO" id="GO:0022857">
    <property type="term" value="F:transmembrane transporter activity"/>
    <property type="evidence" value="ECO:0007669"/>
    <property type="project" value="TreeGrafter"/>
</dbReference>
<dbReference type="PANTHER" id="PTHR30572">
    <property type="entry name" value="MEMBRANE COMPONENT OF TRANSPORTER-RELATED"/>
    <property type="match status" value="1"/>
</dbReference>
<evidence type="ECO:0000259" key="9">
    <source>
        <dbReference type="Pfam" id="PF12704"/>
    </source>
</evidence>
<feature type="transmembrane region" description="Helical" evidence="7">
    <location>
        <begin position="290"/>
        <end position="315"/>
    </location>
</feature>
<dbReference type="PANTHER" id="PTHR30572:SF4">
    <property type="entry name" value="ABC TRANSPORTER PERMEASE YTRF"/>
    <property type="match status" value="1"/>
</dbReference>
<dbReference type="Pfam" id="PF02687">
    <property type="entry name" value="FtsX"/>
    <property type="match status" value="1"/>
</dbReference>
<proteinExistence type="inferred from homology"/>
<keyword evidence="11" id="KW-1185">Reference proteome</keyword>
<comment type="subcellular location">
    <subcellularLocation>
        <location evidence="1">Cell membrane</location>
        <topology evidence="1">Multi-pass membrane protein</topology>
    </subcellularLocation>
</comment>
<dbReference type="AlphaFoldDB" id="A0A1G8EXF1"/>
<dbReference type="InterPro" id="IPR025857">
    <property type="entry name" value="MacB_PCD"/>
</dbReference>
<dbReference type="GO" id="GO:0005886">
    <property type="term" value="C:plasma membrane"/>
    <property type="evidence" value="ECO:0007669"/>
    <property type="project" value="UniProtKB-SubCell"/>
</dbReference>
<evidence type="ECO:0000259" key="8">
    <source>
        <dbReference type="Pfam" id="PF02687"/>
    </source>
</evidence>